<protein>
    <recommendedName>
        <fullName evidence="1">Phenylacetate-coenzyme A ligase</fullName>
        <ecNumber evidence="1">6.2.1.30</ecNumber>
    </recommendedName>
    <alternativeName>
        <fullName evidence="1">Phenylacetyl-CoA ligase</fullName>
    </alternativeName>
</protein>
<accession>A0ABR5VL40</accession>
<comment type="pathway">
    <text evidence="1">Aromatic compound metabolism; phenylacetate degradation.</text>
</comment>
<gene>
    <name evidence="4" type="ORF">AY586_08005</name>
</gene>
<evidence type="ECO:0000313" key="5">
    <source>
        <dbReference type="Proteomes" id="UP000075766"/>
    </source>
</evidence>
<evidence type="ECO:0000256" key="1">
    <source>
        <dbReference type="PIRNR" id="PIRNR006444"/>
    </source>
</evidence>
<comment type="function">
    <text evidence="1">Catalyzes the activation of phenylacetic acid (PA) to phenylacetyl-CoA (PA-CoA).</text>
</comment>
<dbReference type="InterPro" id="IPR028154">
    <property type="entry name" value="AMP-dep_Lig_C"/>
</dbReference>
<dbReference type="InterPro" id="IPR000873">
    <property type="entry name" value="AMP-dep_synth/lig_dom"/>
</dbReference>
<dbReference type="InterPro" id="IPR011880">
    <property type="entry name" value="PA_CoA_ligase"/>
</dbReference>
<dbReference type="Pfam" id="PF14535">
    <property type="entry name" value="AMP-binding_C_2"/>
    <property type="match status" value="1"/>
</dbReference>
<dbReference type="PANTHER" id="PTHR43439:SF1">
    <property type="entry name" value="PHENYLACETATE-COENZYME A LIGASE"/>
    <property type="match status" value="1"/>
</dbReference>
<dbReference type="CDD" id="cd05913">
    <property type="entry name" value="PaaK"/>
    <property type="match status" value="1"/>
</dbReference>
<keyword evidence="1" id="KW-0547">Nucleotide-binding</keyword>
<dbReference type="Proteomes" id="UP000075766">
    <property type="component" value="Unassembled WGS sequence"/>
</dbReference>
<dbReference type="InterPro" id="IPR045851">
    <property type="entry name" value="AMP-bd_C_sf"/>
</dbReference>
<proteinExistence type="inferred from homology"/>
<comment type="similarity">
    <text evidence="1">Belongs to the phenylacetyl-CoA ligase family.</text>
</comment>
<dbReference type="PANTHER" id="PTHR43439">
    <property type="entry name" value="PHENYLACETATE-COENZYME A LIGASE"/>
    <property type="match status" value="1"/>
</dbReference>
<reference evidence="4 5" key="1">
    <citation type="submission" date="2016-02" db="EMBL/GenBank/DDBJ databases">
        <title>Genome sequence of Marichromatium gracile YL-28, a purple sulfur bacterium.</title>
        <authorList>
            <person name="Zhao C."/>
            <person name="Hong X."/>
            <person name="Chen S."/>
            <person name="Yang S."/>
        </authorList>
    </citation>
    <scope>NUCLEOTIDE SEQUENCE [LARGE SCALE GENOMIC DNA]</scope>
    <source>
        <strain evidence="4 5">YL28</strain>
    </source>
</reference>
<dbReference type="InterPro" id="IPR042099">
    <property type="entry name" value="ANL_N_sf"/>
</dbReference>
<dbReference type="EC" id="6.2.1.30" evidence="1"/>
<dbReference type="GO" id="GO:0016874">
    <property type="term" value="F:ligase activity"/>
    <property type="evidence" value="ECO:0007669"/>
    <property type="project" value="UniProtKB-KW"/>
</dbReference>
<dbReference type="Gene3D" id="3.30.300.30">
    <property type="match status" value="1"/>
</dbReference>
<comment type="catalytic activity">
    <reaction evidence="1">
        <text>2-phenylacetate + ATP + CoA = phenylacetyl-CoA + AMP + diphosphate</text>
        <dbReference type="Rhea" id="RHEA:20956"/>
        <dbReference type="ChEBI" id="CHEBI:18401"/>
        <dbReference type="ChEBI" id="CHEBI:30616"/>
        <dbReference type="ChEBI" id="CHEBI:33019"/>
        <dbReference type="ChEBI" id="CHEBI:57287"/>
        <dbReference type="ChEBI" id="CHEBI:57390"/>
        <dbReference type="ChEBI" id="CHEBI:456215"/>
        <dbReference type="EC" id="6.2.1.30"/>
    </reaction>
</comment>
<keyword evidence="1 4" id="KW-0436">Ligase</keyword>
<evidence type="ECO:0000259" key="2">
    <source>
        <dbReference type="Pfam" id="PF00501"/>
    </source>
</evidence>
<dbReference type="SUPFAM" id="SSF56801">
    <property type="entry name" value="Acetyl-CoA synthetase-like"/>
    <property type="match status" value="1"/>
</dbReference>
<sequence>MPMSNQDPDWSSENRIWNRSAETLPREEIAALQLERLRAMVERVAQVPFYRDQFKHAEIGPQSIRSLADLRRLPFTTKDDLRRHQPLGFLAVPRKELARIHGSSGTTGVPTFVAYTAQDLRTWSELCARFLVAGGLRPAHTAQVAFGYGLFTGGFGLHYGIERVGAAVIPAAAGNTRRQIDIMRELTPEVLICTPSYALTIADSARELGMDPATLPMRYGHFGGEPWTEDMRREIEDQLGLQAFNNYGLSEVFGPGVAGECPLHDGMHIQEDHFIVECLDPETLEPVAEGEPGELVITNLTREATPLIRYRTRDIARLYREPCACGRTTMRMSRVTGRTDDMLIIRGVNVFPSQIEEALLRVEGTTPHYLIEVDRPGTLDEVHVKVEMRPEIFSDRMDRMQGLCEHISREIQTVAGIRAHVDLVEPRSIERFVGKARRVLDKRRLND</sequence>
<dbReference type="Pfam" id="PF00501">
    <property type="entry name" value="AMP-binding"/>
    <property type="match status" value="1"/>
</dbReference>
<dbReference type="PIRSF" id="PIRSF006444">
    <property type="entry name" value="PaaK"/>
    <property type="match status" value="1"/>
</dbReference>
<dbReference type="InterPro" id="IPR051414">
    <property type="entry name" value="Adenylate-forming_Reductase"/>
</dbReference>
<keyword evidence="5" id="KW-1185">Reference proteome</keyword>
<dbReference type="Gene3D" id="3.40.50.12780">
    <property type="entry name" value="N-terminal domain of ligase-like"/>
    <property type="match status" value="1"/>
</dbReference>
<dbReference type="EMBL" id="LSYU01000028">
    <property type="protein sequence ID" value="KXX65862.1"/>
    <property type="molecule type" value="Genomic_DNA"/>
</dbReference>
<feature type="domain" description="AMP-dependent ligase C-terminal" evidence="3">
    <location>
        <begin position="347"/>
        <end position="443"/>
    </location>
</feature>
<name>A0ABR5VL40_MARGR</name>
<evidence type="ECO:0000313" key="4">
    <source>
        <dbReference type="EMBL" id="KXX65862.1"/>
    </source>
</evidence>
<organism evidence="4 5">
    <name type="scientific">Marichromatium gracile</name>
    <name type="common">Chromatium gracile</name>
    <dbReference type="NCBI Taxonomy" id="1048"/>
    <lineage>
        <taxon>Bacteria</taxon>
        <taxon>Pseudomonadati</taxon>
        <taxon>Pseudomonadota</taxon>
        <taxon>Gammaproteobacteria</taxon>
        <taxon>Chromatiales</taxon>
        <taxon>Chromatiaceae</taxon>
        <taxon>Marichromatium</taxon>
    </lineage>
</organism>
<evidence type="ECO:0000259" key="3">
    <source>
        <dbReference type="Pfam" id="PF14535"/>
    </source>
</evidence>
<comment type="caution">
    <text evidence="4">The sequence shown here is derived from an EMBL/GenBank/DDBJ whole genome shotgun (WGS) entry which is preliminary data.</text>
</comment>
<feature type="domain" description="AMP-dependent synthetase/ligase" evidence="2">
    <location>
        <begin position="93"/>
        <end position="298"/>
    </location>
</feature>